<comment type="subcellular location">
    <subcellularLocation>
        <location evidence="1">Cell membrane</location>
        <topology evidence="1">Multi-pass membrane protein</topology>
    </subcellularLocation>
</comment>
<dbReference type="PANTHER" id="PTHR23513:SF11">
    <property type="entry name" value="STAPHYLOFERRIN A TRANSPORTER"/>
    <property type="match status" value="1"/>
</dbReference>
<feature type="transmembrane region" description="Helical" evidence="6">
    <location>
        <begin position="74"/>
        <end position="95"/>
    </location>
</feature>
<dbReference type="PANTHER" id="PTHR23513">
    <property type="entry name" value="INTEGRAL MEMBRANE EFFLUX PROTEIN-RELATED"/>
    <property type="match status" value="1"/>
</dbReference>
<dbReference type="InterPro" id="IPR036259">
    <property type="entry name" value="MFS_trans_sf"/>
</dbReference>
<evidence type="ECO:0000313" key="9">
    <source>
        <dbReference type="Proteomes" id="UP000248039"/>
    </source>
</evidence>
<dbReference type="OrthoDB" id="3539228at2"/>
<dbReference type="RefSeq" id="WP_110672127.1">
    <property type="nucleotide sequence ID" value="NZ_PYBW01000097.1"/>
</dbReference>
<dbReference type="Gene3D" id="1.20.1250.20">
    <property type="entry name" value="MFS general substrate transporter like domains"/>
    <property type="match status" value="1"/>
</dbReference>
<evidence type="ECO:0000313" key="8">
    <source>
        <dbReference type="EMBL" id="PYC74029.1"/>
    </source>
</evidence>
<dbReference type="PROSITE" id="PS50850">
    <property type="entry name" value="MFS"/>
    <property type="match status" value="1"/>
</dbReference>
<feature type="transmembrane region" description="Helical" evidence="6">
    <location>
        <begin position="305"/>
        <end position="329"/>
    </location>
</feature>
<dbReference type="EMBL" id="PYBW01000097">
    <property type="protein sequence ID" value="PYC74029.1"/>
    <property type="molecule type" value="Genomic_DNA"/>
</dbReference>
<feature type="transmembrane region" description="Helical" evidence="6">
    <location>
        <begin position="217"/>
        <end position="240"/>
    </location>
</feature>
<sequence>MTTPLRHRPFRNLAAGRASAVLANAMAPVALSFAVLDLTGSVTDLGLVVGVRSLANVVALLFGGVLADRVPRALVLQGTAFGSAVVQGLLALSVLTHFASIPLLLALSVANGLLAALSLPAAAALLPQTVPAEELRTANAVSRIGANLGLIAGSSLGGLLAAALGPGWALAADALALLVAAGCYLGVRLPEEPAKAPTNTGPLTELRDGWREFASRTWVWVVVLQFMVVNAADSGALSVLGPGIANATIGRGAWGVVLAAQMVGAVLAGLLVARLRIRRALLVGVAAVLASALPVVALAQQAGVVVLAAGTMLTGFAVEFFAVAWDLSLQQNVPADRLARVYSFDALGSFLALPLGEMAIGPVAHRFGNHTTLLAAAALILLATGAALTCRSVRTLTVREETAVPLGATVAEAA</sequence>
<feature type="transmembrane region" description="Helical" evidence="6">
    <location>
        <begin position="252"/>
        <end position="273"/>
    </location>
</feature>
<comment type="caution">
    <text evidence="8">The sequence shown here is derived from an EMBL/GenBank/DDBJ whole genome shotgun (WGS) entry which is preliminary data.</text>
</comment>
<keyword evidence="5 6" id="KW-0472">Membrane</keyword>
<feature type="transmembrane region" description="Helical" evidence="6">
    <location>
        <begin position="21"/>
        <end position="39"/>
    </location>
</feature>
<feature type="domain" description="Major facilitator superfamily (MFS) profile" evidence="7">
    <location>
        <begin position="1"/>
        <end position="395"/>
    </location>
</feature>
<dbReference type="CDD" id="cd06173">
    <property type="entry name" value="MFS_MefA_like"/>
    <property type="match status" value="1"/>
</dbReference>
<gene>
    <name evidence="8" type="ORF">C7C46_24795</name>
</gene>
<reference evidence="8 9" key="1">
    <citation type="submission" date="2018-03" db="EMBL/GenBank/DDBJ databases">
        <title>Bioinformatic expansion and discovery of thiopeptide antibiotics.</title>
        <authorList>
            <person name="Schwalen C.J."/>
            <person name="Hudson G.A."/>
            <person name="Mitchell D.A."/>
        </authorList>
    </citation>
    <scope>NUCLEOTIDE SEQUENCE [LARGE SCALE GENOMIC DNA]</scope>
    <source>
        <strain evidence="8 9">ATCC 21389</strain>
    </source>
</reference>
<feature type="transmembrane region" description="Helical" evidence="6">
    <location>
        <begin position="45"/>
        <end position="67"/>
    </location>
</feature>
<organism evidence="8 9">
    <name type="scientific">Streptomyces tateyamensis</name>
    <dbReference type="NCBI Taxonomy" id="565073"/>
    <lineage>
        <taxon>Bacteria</taxon>
        <taxon>Bacillati</taxon>
        <taxon>Actinomycetota</taxon>
        <taxon>Actinomycetes</taxon>
        <taxon>Kitasatosporales</taxon>
        <taxon>Streptomycetaceae</taxon>
        <taxon>Streptomyces</taxon>
    </lineage>
</organism>
<dbReference type="Proteomes" id="UP000248039">
    <property type="component" value="Unassembled WGS sequence"/>
</dbReference>
<feature type="transmembrane region" description="Helical" evidence="6">
    <location>
        <begin position="101"/>
        <end position="123"/>
    </location>
</feature>
<keyword evidence="3 6" id="KW-0812">Transmembrane</keyword>
<evidence type="ECO:0000256" key="6">
    <source>
        <dbReference type="SAM" id="Phobius"/>
    </source>
</evidence>
<dbReference type="GO" id="GO:0022857">
    <property type="term" value="F:transmembrane transporter activity"/>
    <property type="evidence" value="ECO:0007669"/>
    <property type="project" value="InterPro"/>
</dbReference>
<evidence type="ECO:0000256" key="5">
    <source>
        <dbReference type="ARBA" id="ARBA00023136"/>
    </source>
</evidence>
<accession>A0A2V4NAV2</accession>
<keyword evidence="4 6" id="KW-1133">Transmembrane helix</keyword>
<dbReference type="SUPFAM" id="SSF103473">
    <property type="entry name" value="MFS general substrate transporter"/>
    <property type="match status" value="1"/>
</dbReference>
<feature type="transmembrane region" description="Helical" evidence="6">
    <location>
        <begin position="280"/>
        <end position="299"/>
    </location>
</feature>
<dbReference type="GO" id="GO:0005886">
    <property type="term" value="C:plasma membrane"/>
    <property type="evidence" value="ECO:0007669"/>
    <property type="project" value="UniProtKB-SubCell"/>
</dbReference>
<proteinExistence type="predicted"/>
<dbReference type="InterPro" id="IPR020846">
    <property type="entry name" value="MFS_dom"/>
</dbReference>
<evidence type="ECO:0000259" key="7">
    <source>
        <dbReference type="PROSITE" id="PS50850"/>
    </source>
</evidence>
<evidence type="ECO:0000256" key="4">
    <source>
        <dbReference type="ARBA" id="ARBA00022989"/>
    </source>
</evidence>
<keyword evidence="9" id="KW-1185">Reference proteome</keyword>
<keyword evidence="2" id="KW-1003">Cell membrane</keyword>
<evidence type="ECO:0000256" key="1">
    <source>
        <dbReference type="ARBA" id="ARBA00004651"/>
    </source>
</evidence>
<feature type="transmembrane region" description="Helical" evidence="6">
    <location>
        <begin position="144"/>
        <end position="162"/>
    </location>
</feature>
<name>A0A2V4NAV2_9ACTN</name>
<dbReference type="InterPro" id="IPR011701">
    <property type="entry name" value="MFS"/>
</dbReference>
<feature type="transmembrane region" description="Helical" evidence="6">
    <location>
        <begin position="372"/>
        <end position="390"/>
    </location>
</feature>
<feature type="transmembrane region" description="Helical" evidence="6">
    <location>
        <begin position="168"/>
        <end position="187"/>
    </location>
</feature>
<dbReference type="Pfam" id="PF07690">
    <property type="entry name" value="MFS_1"/>
    <property type="match status" value="1"/>
</dbReference>
<evidence type="ECO:0000256" key="3">
    <source>
        <dbReference type="ARBA" id="ARBA00022692"/>
    </source>
</evidence>
<evidence type="ECO:0000256" key="2">
    <source>
        <dbReference type="ARBA" id="ARBA00022475"/>
    </source>
</evidence>
<protein>
    <submittedName>
        <fullName evidence="8">MFS transporter</fullName>
    </submittedName>
</protein>
<feature type="transmembrane region" description="Helical" evidence="6">
    <location>
        <begin position="341"/>
        <end position="360"/>
    </location>
</feature>
<dbReference type="AlphaFoldDB" id="A0A2V4NAV2"/>